<organism evidence="8 9">
    <name type="scientific">Sinobaca qinghaiensis</name>
    <dbReference type="NCBI Taxonomy" id="342944"/>
    <lineage>
        <taxon>Bacteria</taxon>
        <taxon>Bacillati</taxon>
        <taxon>Bacillota</taxon>
        <taxon>Bacilli</taxon>
        <taxon>Bacillales</taxon>
        <taxon>Sporolactobacillaceae</taxon>
        <taxon>Sinobaca</taxon>
    </lineage>
</organism>
<dbReference type="SMART" id="SM00228">
    <property type="entry name" value="PDZ"/>
    <property type="match status" value="1"/>
</dbReference>
<protein>
    <submittedName>
        <fullName evidence="8">Serine protease Do</fullName>
    </submittedName>
</protein>
<evidence type="ECO:0000256" key="5">
    <source>
        <dbReference type="SAM" id="MobiDB-lite"/>
    </source>
</evidence>
<dbReference type="Pfam" id="PF13180">
    <property type="entry name" value="PDZ_2"/>
    <property type="match status" value="1"/>
</dbReference>
<dbReference type="InterPro" id="IPR051201">
    <property type="entry name" value="Chloro_Bact_Ser_Proteases"/>
</dbReference>
<dbReference type="InterPro" id="IPR001940">
    <property type="entry name" value="Peptidase_S1C"/>
</dbReference>
<comment type="similarity">
    <text evidence="1">Belongs to the peptidase S1C family.</text>
</comment>
<dbReference type="GO" id="GO:0006508">
    <property type="term" value="P:proteolysis"/>
    <property type="evidence" value="ECO:0007669"/>
    <property type="project" value="UniProtKB-KW"/>
</dbReference>
<dbReference type="Gene3D" id="2.30.42.10">
    <property type="match status" value="1"/>
</dbReference>
<keyword evidence="6" id="KW-0812">Transmembrane</keyword>
<dbReference type="Proteomes" id="UP000285120">
    <property type="component" value="Unassembled WGS sequence"/>
</dbReference>
<keyword evidence="6" id="KW-1133">Transmembrane helix</keyword>
<dbReference type="GO" id="GO:0004252">
    <property type="term" value="F:serine-type endopeptidase activity"/>
    <property type="evidence" value="ECO:0007669"/>
    <property type="project" value="InterPro"/>
</dbReference>
<dbReference type="OrthoDB" id="9758917at2"/>
<keyword evidence="4" id="KW-0720">Serine protease</keyword>
<keyword evidence="2 8" id="KW-0645">Protease</keyword>
<gene>
    <name evidence="8" type="ORF">ATL39_1734</name>
</gene>
<evidence type="ECO:0000259" key="7">
    <source>
        <dbReference type="SMART" id="SM00228"/>
    </source>
</evidence>
<feature type="domain" description="PDZ" evidence="7">
    <location>
        <begin position="301"/>
        <end position="389"/>
    </location>
</feature>
<evidence type="ECO:0000256" key="6">
    <source>
        <dbReference type="SAM" id="Phobius"/>
    </source>
</evidence>
<evidence type="ECO:0000313" key="8">
    <source>
        <dbReference type="EMBL" id="RKD73440.1"/>
    </source>
</evidence>
<feature type="region of interest" description="Disordered" evidence="5">
    <location>
        <begin position="99"/>
        <end position="118"/>
    </location>
</feature>
<dbReference type="Gene3D" id="2.40.10.10">
    <property type="entry name" value="Trypsin-like serine proteases"/>
    <property type="match status" value="2"/>
</dbReference>
<dbReference type="InterPro" id="IPR009003">
    <property type="entry name" value="Peptidase_S1_PA"/>
</dbReference>
<evidence type="ECO:0000256" key="1">
    <source>
        <dbReference type="ARBA" id="ARBA00010541"/>
    </source>
</evidence>
<keyword evidence="3" id="KW-0378">Hydrolase</keyword>
<dbReference type="PANTHER" id="PTHR43343:SF3">
    <property type="entry name" value="PROTEASE DO-LIKE 8, CHLOROPLASTIC"/>
    <property type="match status" value="1"/>
</dbReference>
<dbReference type="SUPFAM" id="SSF50494">
    <property type="entry name" value="Trypsin-like serine proteases"/>
    <property type="match status" value="1"/>
</dbReference>
<accession>A0A419V4L0</accession>
<dbReference type="InterPro" id="IPR036034">
    <property type="entry name" value="PDZ_sf"/>
</dbReference>
<keyword evidence="6" id="KW-0472">Membrane</keyword>
<comment type="caution">
    <text evidence="8">The sequence shown here is derived from an EMBL/GenBank/DDBJ whole genome shotgun (WGS) entry which is preliminary data.</text>
</comment>
<evidence type="ECO:0000256" key="4">
    <source>
        <dbReference type="ARBA" id="ARBA00022825"/>
    </source>
</evidence>
<dbReference type="InterPro" id="IPR001478">
    <property type="entry name" value="PDZ"/>
</dbReference>
<dbReference type="EMBL" id="RAPK01000008">
    <property type="protein sequence ID" value="RKD73440.1"/>
    <property type="molecule type" value="Genomic_DNA"/>
</dbReference>
<dbReference type="Pfam" id="PF13365">
    <property type="entry name" value="Trypsin_2"/>
    <property type="match status" value="1"/>
</dbReference>
<reference evidence="8 9" key="1">
    <citation type="submission" date="2018-09" db="EMBL/GenBank/DDBJ databases">
        <title>Genomic Encyclopedia of Archaeal and Bacterial Type Strains, Phase II (KMG-II): from individual species to whole genera.</title>
        <authorList>
            <person name="Goeker M."/>
        </authorList>
    </citation>
    <scope>NUCLEOTIDE SEQUENCE [LARGE SCALE GENOMIC DNA]</scope>
    <source>
        <strain evidence="8 9">DSM 17008</strain>
    </source>
</reference>
<sequence length="404" mass="42168">MGYYKEKTEGRTEKKTKRGYFLSSLSGLAAGAVIMMAAGPQISGINESGSGADAQTSGQASAETVSYDVNSDVTDAVDKTSDAIVGVTNLQAAAQNGLYQESAGNSEETEQEAGTGSGVIYKKDGGDAYVVTNNHVVEGADQVEITLADGTKKEAEVLGEDVWTDLAVLKVDGKGIETIAEFGDSSVLKSGEPVIAIGNPLGEQFSGSVTTGVISGTERSIPIDVNEDGTADWQSEVIQTDAAINPGNSGGALINSQGQVIGINSMKIAQEATEGIGLAIPINSAQPIINDLESNGEVERPALGVALLDLTSLPQQYQQQLNLPEDRTTGAVVQSVEPGSAAESAGMEELDVITGVDDEEITSMSELRQYVYTNKTIGDNINVTIIRDGKEEQLTLTLDRGEQL</sequence>
<dbReference type="PRINTS" id="PR00834">
    <property type="entry name" value="PROTEASES2C"/>
</dbReference>
<proteinExistence type="inferred from homology"/>
<feature type="transmembrane region" description="Helical" evidence="6">
    <location>
        <begin position="20"/>
        <end position="38"/>
    </location>
</feature>
<dbReference type="InterPro" id="IPR043504">
    <property type="entry name" value="Peptidase_S1_PA_chymotrypsin"/>
</dbReference>
<dbReference type="RefSeq" id="WP_120192933.1">
    <property type="nucleotide sequence ID" value="NZ_RAPK01000008.1"/>
</dbReference>
<name>A0A419V4L0_9BACL</name>
<dbReference type="PANTHER" id="PTHR43343">
    <property type="entry name" value="PEPTIDASE S12"/>
    <property type="match status" value="1"/>
</dbReference>
<keyword evidence="9" id="KW-1185">Reference proteome</keyword>
<dbReference type="AlphaFoldDB" id="A0A419V4L0"/>
<evidence type="ECO:0000313" key="9">
    <source>
        <dbReference type="Proteomes" id="UP000285120"/>
    </source>
</evidence>
<evidence type="ECO:0000256" key="2">
    <source>
        <dbReference type="ARBA" id="ARBA00022670"/>
    </source>
</evidence>
<evidence type="ECO:0000256" key="3">
    <source>
        <dbReference type="ARBA" id="ARBA00022801"/>
    </source>
</evidence>
<dbReference type="SUPFAM" id="SSF50156">
    <property type="entry name" value="PDZ domain-like"/>
    <property type="match status" value="1"/>
</dbReference>